<dbReference type="InterPro" id="IPR044528">
    <property type="entry name" value="POD-like_MBL-fold"/>
</dbReference>
<dbReference type="CDD" id="cd07724">
    <property type="entry name" value="POD-like_MBL-fold"/>
    <property type="match status" value="1"/>
</dbReference>
<keyword evidence="1" id="KW-0479">Metal-binding</keyword>
<dbReference type="SUPFAM" id="SSF56281">
    <property type="entry name" value="Metallo-hydrolase/oxidoreductase"/>
    <property type="match status" value="1"/>
</dbReference>
<proteinExistence type="predicted"/>
<feature type="domain" description="Metallo-beta-lactamase" evidence="2">
    <location>
        <begin position="14"/>
        <end position="209"/>
    </location>
</feature>
<name>A0ABT1QYN6_9GAMM</name>
<dbReference type="PANTHER" id="PTHR43084:SF1">
    <property type="entry name" value="PERSULFIDE DIOXYGENASE ETHE1, MITOCHONDRIAL"/>
    <property type="match status" value="1"/>
</dbReference>
<keyword evidence="4" id="KW-1185">Reference proteome</keyword>
<dbReference type="Pfam" id="PF00753">
    <property type="entry name" value="Lactamase_B"/>
    <property type="match status" value="1"/>
</dbReference>
<dbReference type="EMBL" id="JANFQO010000030">
    <property type="protein sequence ID" value="MCQ4167402.1"/>
    <property type="molecule type" value="Genomic_DNA"/>
</dbReference>
<dbReference type="InterPro" id="IPR001279">
    <property type="entry name" value="Metallo-B-lactamas"/>
</dbReference>
<evidence type="ECO:0000313" key="4">
    <source>
        <dbReference type="Proteomes" id="UP001165498"/>
    </source>
</evidence>
<dbReference type="SMART" id="SM00849">
    <property type="entry name" value="Lactamase_B"/>
    <property type="match status" value="1"/>
</dbReference>
<organism evidence="3 4">
    <name type="scientific">Tahibacter harae</name>
    <dbReference type="NCBI Taxonomy" id="2963937"/>
    <lineage>
        <taxon>Bacteria</taxon>
        <taxon>Pseudomonadati</taxon>
        <taxon>Pseudomonadota</taxon>
        <taxon>Gammaproteobacteria</taxon>
        <taxon>Lysobacterales</taxon>
        <taxon>Rhodanobacteraceae</taxon>
        <taxon>Tahibacter</taxon>
    </lineage>
</organism>
<evidence type="ECO:0000313" key="3">
    <source>
        <dbReference type="EMBL" id="MCQ4167402.1"/>
    </source>
</evidence>
<dbReference type="RefSeq" id="WP_255916589.1">
    <property type="nucleotide sequence ID" value="NZ_JANFQO010000030.1"/>
</dbReference>
<dbReference type="InterPro" id="IPR036866">
    <property type="entry name" value="RibonucZ/Hydroxyglut_hydro"/>
</dbReference>
<dbReference type="InterPro" id="IPR051682">
    <property type="entry name" value="Mito_Persulfide_Diox"/>
</dbReference>
<evidence type="ECO:0000259" key="2">
    <source>
        <dbReference type="SMART" id="SM00849"/>
    </source>
</evidence>
<evidence type="ECO:0000256" key="1">
    <source>
        <dbReference type="ARBA" id="ARBA00022723"/>
    </source>
</evidence>
<sequence>MPLQIQSYFHAATNTWSHLVSNGDATAAAVIDPVLDFDPASGRVSTESAQAILAAVHAHRLRVEWLLETHAHADHLTAADWLRRELRAEGHPALTAIGAGIVAVQQHWKQVFALGDDFAADGADFDHLVHDGERLPLGELELQALATPGHTSDGMSYCVGDAVFVGDTVFSPSAGTGRCDFPGGDAALQFASVQRLYGLPAATRLFLCHDYPPRDAEPREMVDLVEQRSGNVQLRRDTALADYVALRTQRDATLPVPRLLYPALQVNIRAGRLPEADADGRAFLRIPLR</sequence>
<reference evidence="3" key="1">
    <citation type="submission" date="2022-07" db="EMBL/GenBank/DDBJ databases">
        <title>Tahibacter sp., a new gammaproteobacterium isolated from the silt sample collected at pig farm.</title>
        <authorList>
            <person name="Chen H."/>
        </authorList>
    </citation>
    <scope>NUCLEOTIDE SEQUENCE</scope>
    <source>
        <strain evidence="3">P2K</strain>
    </source>
</reference>
<comment type="caution">
    <text evidence="3">The sequence shown here is derived from an EMBL/GenBank/DDBJ whole genome shotgun (WGS) entry which is preliminary data.</text>
</comment>
<gene>
    <name evidence="3" type="ORF">NM961_22025</name>
</gene>
<dbReference type="Gene3D" id="3.60.15.10">
    <property type="entry name" value="Ribonuclease Z/Hydroxyacylglutathione hydrolase-like"/>
    <property type="match status" value="1"/>
</dbReference>
<accession>A0ABT1QYN6</accession>
<protein>
    <submittedName>
        <fullName evidence="3">MBL fold metallo-hydrolase</fullName>
    </submittedName>
</protein>
<dbReference type="Proteomes" id="UP001165498">
    <property type="component" value="Unassembled WGS sequence"/>
</dbReference>
<dbReference type="PANTHER" id="PTHR43084">
    <property type="entry name" value="PERSULFIDE DIOXYGENASE ETHE1"/>
    <property type="match status" value="1"/>
</dbReference>